<gene>
    <name evidence="1" type="ORF">H8S45_12285</name>
</gene>
<accession>A0A923LVN7</accession>
<organism evidence="1 2">
    <name type="scientific">Agathobaculum faecis</name>
    <dbReference type="NCBI Taxonomy" id="2763013"/>
    <lineage>
        <taxon>Bacteria</taxon>
        <taxon>Bacillati</taxon>
        <taxon>Bacillota</taxon>
        <taxon>Clostridia</taxon>
        <taxon>Eubacteriales</taxon>
        <taxon>Butyricicoccaceae</taxon>
        <taxon>Agathobaculum</taxon>
    </lineage>
</organism>
<dbReference type="InterPro" id="IPR013324">
    <property type="entry name" value="RNA_pol_sigma_r3/r4-like"/>
</dbReference>
<proteinExistence type="predicted"/>
<dbReference type="Gene3D" id="1.10.10.10">
    <property type="entry name" value="Winged helix-like DNA-binding domain superfamily/Winged helix DNA-binding domain"/>
    <property type="match status" value="1"/>
</dbReference>
<dbReference type="EMBL" id="JACOPL010000012">
    <property type="protein sequence ID" value="MBC5726230.1"/>
    <property type="molecule type" value="Genomic_DNA"/>
</dbReference>
<evidence type="ECO:0008006" key="3">
    <source>
        <dbReference type="Google" id="ProtNLM"/>
    </source>
</evidence>
<comment type="caution">
    <text evidence="1">The sequence shown here is derived from an EMBL/GenBank/DDBJ whole genome shotgun (WGS) entry which is preliminary data.</text>
</comment>
<protein>
    <recommendedName>
        <fullName evidence="3">Sigma-70 family RNA polymerase sigma factor</fullName>
    </recommendedName>
</protein>
<evidence type="ECO:0000313" key="1">
    <source>
        <dbReference type="EMBL" id="MBC5726230.1"/>
    </source>
</evidence>
<sequence length="164" mass="18808">MGRVNEWAVNRESDGIVYCFADGTTQVVRLEDYLRENPEYTAEDFRQIKELSDGMFFEQHQTDYRYGYMKTDADFDDVAAALPASDPEPCTALLQWEQRRLAVRAALLLLHSGGLTPAQKERFIDYFLRGKSIAEIARKHHIHRQSAWESVHRLGELLSSGTAI</sequence>
<dbReference type="Proteomes" id="UP000606499">
    <property type="component" value="Unassembled WGS sequence"/>
</dbReference>
<reference evidence="1" key="1">
    <citation type="submission" date="2020-08" db="EMBL/GenBank/DDBJ databases">
        <title>Genome public.</title>
        <authorList>
            <person name="Liu C."/>
            <person name="Sun Q."/>
        </authorList>
    </citation>
    <scope>NUCLEOTIDE SEQUENCE</scope>
    <source>
        <strain evidence="1">NSJ-28</strain>
    </source>
</reference>
<dbReference type="InterPro" id="IPR036388">
    <property type="entry name" value="WH-like_DNA-bd_sf"/>
</dbReference>
<dbReference type="AlphaFoldDB" id="A0A923LVN7"/>
<dbReference type="SUPFAM" id="SSF88659">
    <property type="entry name" value="Sigma3 and sigma4 domains of RNA polymerase sigma factors"/>
    <property type="match status" value="1"/>
</dbReference>
<keyword evidence="2" id="KW-1185">Reference proteome</keyword>
<name>A0A923LVN7_9FIRM</name>
<dbReference type="RefSeq" id="WP_107631666.1">
    <property type="nucleotide sequence ID" value="NZ_JACOPL010000012.1"/>
</dbReference>
<evidence type="ECO:0000313" key="2">
    <source>
        <dbReference type="Proteomes" id="UP000606499"/>
    </source>
</evidence>